<evidence type="ECO:0000256" key="7">
    <source>
        <dbReference type="ARBA" id="ARBA00022777"/>
    </source>
</evidence>
<dbReference type="Pfam" id="PF08448">
    <property type="entry name" value="PAS_4"/>
    <property type="match status" value="1"/>
</dbReference>
<dbReference type="SMART" id="SM00387">
    <property type="entry name" value="HATPase_c"/>
    <property type="match status" value="1"/>
</dbReference>
<keyword evidence="4" id="KW-0597">Phosphoprotein</keyword>
<dbReference type="SMART" id="SM00388">
    <property type="entry name" value="HisKA"/>
    <property type="match status" value="1"/>
</dbReference>
<dbReference type="FunFam" id="3.30.565.10:FF:000006">
    <property type="entry name" value="Sensor histidine kinase WalK"/>
    <property type="match status" value="1"/>
</dbReference>
<keyword evidence="7" id="KW-0418">Kinase</keyword>
<dbReference type="PROSITE" id="PS50839">
    <property type="entry name" value="CHASE"/>
    <property type="match status" value="1"/>
</dbReference>
<feature type="domain" description="Histidine kinase" evidence="11">
    <location>
        <begin position="503"/>
        <end position="718"/>
    </location>
</feature>
<dbReference type="Pfam" id="PF00512">
    <property type="entry name" value="HisKA"/>
    <property type="match status" value="1"/>
</dbReference>
<dbReference type="GO" id="GO:0030295">
    <property type="term" value="F:protein kinase activator activity"/>
    <property type="evidence" value="ECO:0007669"/>
    <property type="project" value="TreeGrafter"/>
</dbReference>
<dbReference type="PROSITE" id="PS50109">
    <property type="entry name" value="HIS_KIN"/>
    <property type="match status" value="1"/>
</dbReference>
<dbReference type="Gene3D" id="3.30.565.10">
    <property type="entry name" value="Histidine kinase-like ATPase, C-terminal domain"/>
    <property type="match status" value="1"/>
</dbReference>
<keyword evidence="9 10" id="KW-0472">Membrane</keyword>
<accession>A0A7H0FXJ5</accession>
<evidence type="ECO:0000313" key="14">
    <source>
        <dbReference type="EMBL" id="QNP40761.1"/>
    </source>
</evidence>
<dbReference type="InterPro" id="IPR003661">
    <property type="entry name" value="HisK_dim/P_dom"/>
</dbReference>
<dbReference type="CDD" id="cd00082">
    <property type="entry name" value="HisKA"/>
    <property type="match status" value="1"/>
</dbReference>
<evidence type="ECO:0000259" key="11">
    <source>
        <dbReference type="PROSITE" id="PS50109"/>
    </source>
</evidence>
<proteinExistence type="predicted"/>
<dbReference type="FunFam" id="1.10.287.130:FF:000070">
    <property type="entry name" value="Histidine kinase sensor protein"/>
    <property type="match status" value="1"/>
</dbReference>
<evidence type="ECO:0000313" key="15">
    <source>
        <dbReference type="Proteomes" id="UP000516018"/>
    </source>
</evidence>
<keyword evidence="5" id="KW-0808">Transferase</keyword>
<dbReference type="InterPro" id="IPR036097">
    <property type="entry name" value="HisK_dim/P_sf"/>
</dbReference>
<reference evidence="14 15" key="1">
    <citation type="submission" date="2020-08" db="EMBL/GenBank/DDBJ databases">
        <title>Lysobacter sp. II4 sp. nov., isolated from soil.</title>
        <authorList>
            <person name="Woo C.Y."/>
            <person name="Kim J."/>
        </authorList>
    </citation>
    <scope>NUCLEOTIDE SEQUENCE [LARGE SCALE GENOMIC DNA]</scope>
    <source>
        <strain evidence="14 15">II4</strain>
    </source>
</reference>
<comment type="catalytic activity">
    <reaction evidence="1">
        <text>ATP + protein L-histidine = ADP + protein N-phospho-L-histidine.</text>
        <dbReference type="EC" id="2.7.13.3"/>
    </reaction>
</comment>
<keyword evidence="6 10" id="KW-0812">Transmembrane</keyword>
<dbReference type="GO" id="GO:0007234">
    <property type="term" value="P:osmosensory signaling via phosphorelay pathway"/>
    <property type="evidence" value="ECO:0007669"/>
    <property type="project" value="TreeGrafter"/>
</dbReference>
<dbReference type="Pfam" id="PF03924">
    <property type="entry name" value="CHASE"/>
    <property type="match status" value="1"/>
</dbReference>
<dbReference type="KEGG" id="lsx:H8B22_00375"/>
<dbReference type="InterPro" id="IPR036890">
    <property type="entry name" value="HATPase_C_sf"/>
</dbReference>
<dbReference type="SMART" id="SM01079">
    <property type="entry name" value="CHASE"/>
    <property type="match status" value="1"/>
</dbReference>
<dbReference type="PROSITE" id="PS50112">
    <property type="entry name" value="PAS"/>
    <property type="match status" value="1"/>
</dbReference>
<evidence type="ECO:0000256" key="6">
    <source>
        <dbReference type="ARBA" id="ARBA00022692"/>
    </source>
</evidence>
<evidence type="ECO:0000256" key="8">
    <source>
        <dbReference type="ARBA" id="ARBA00022989"/>
    </source>
</evidence>
<organism evidence="14 15">
    <name type="scientific">Agrilutibacter terrestris</name>
    <dbReference type="NCBI Taxonomy" id="2865112"/>
    <lineage>
        <taxon>Bacteria</taxon>
        <taxon>Pseudomonadati</taxon>
        <taxon>Pseudomonadota</taxon>
        <taxon>Gammaproteobacteria</taxon>
        <taxon>Lysobacterales</taxon>
        <taxon>Lysobacteraceae</taxon>
        <taxon>Agrilutibacter</taxon>
    </lineage>
</organism>
<dbReference type="CDD" id="cd00130">
    <property type="entry name" value="PAS"/>
    <property type="match status" value="1"/>
</dbReference>
<dbReference type="InterPro" id="IPR006189">
    <property type="entry name" value="CHASE_dom"/>
</dbReference>
<evidence type="ECO:0000256" key="2">
    <source>
        <dbReference type="ARBA" id="ARBA00004370"/>
    </source>
</evidence>
<dbReference type="InterPro" id="IPR035965">
    <property type="entry name" value="PAS-like_dom_sf"/>
</dbReference>
<feature type="domain" description="PAS" evidence="12">
    <location>
        <begin position="352"/>
        <end position="404"/>
    </location>
</feature>
<dbReference type="Pfam" id="PF02518">
    <property type="entry name" value="HATPase_c"/>
    <property type="match status" value="1"/>
</dbReference>
<dbReference type="SMART" id="SM00091">
    <property type="entry name" value="PAS"/>
    <property type="match status" value="1"/>
</dbReference>
<evidence type="ECO:0000256" key="10">
    <source>
        <dbReference type="SAM" id="Phobius"/>
    </source>
</evidence>
<gene>
    <name evidence="14" type="ORF">H8B22_00375</name>
</gene>
<dbReference type="Proteomes" id="UP000516018">
    <property type="component" value="Chromosome"/>
</dbReference>
<dbReference type="InterPro" id="IPR000014">
    <property type="entry name" value="PAS"/>
</dbReference>
<dbReference type="Gene3D" id="3.30.450.20">
    <property type="entry name" value="PAS domain"/>
    <property type="match status" value="1"/>
</dbReference>
<dbReference type="InterPro" id="IPR003594">
    <property type="entry name" value="HATPase_dom"/>
</dbReference>
<comment type="subcellular location">
    <subcellularLocation>
        <location evidence="2">Membrane</location>
    </subcellularLocation>
</comment>
<dbReference type="InterPro" id="IPR005467">
    <property type="entry name" value="His_kinase_dom"/>
</dbReference>
<dbReference type="InterPro" id="IPR050351">
    <property type="entry name" value="BphY/WalK/GraS-like"/>
</dbReference>
<sequence length="730" mass="80916">MGTPEPDTSERAASGLMPRGSYLLALLVLAGSLILVLLAWYYARERELRAAQARFEAHTAEIADRLDQRLAYYELVARGGTALFASMARPTPQQWADYVGSMSLHPRFPAVKGLGFVGYVSSNRLDDLQIEWRESGYGQLNVRPHGMRARYAPILYLEPRTVENVAVVGLDLFETPAGKEALQSALETGTARLSSPASGDDGALMLFIPVYRAGDRPRTAAARELSMQGWVYLPFDIGRHVDASLGSEYGELGLRIFDVGQGDRLVFARKAADPDALFHHQATLDVYGRRWRLEFDSPPEAVAAPRLKGLENMLALGLFASLLMYGIAWSLARTEDRANVIARRMTEDYRRSEQRFRSSMTYSAIGKALLDSEGRIVEANPALGRIVGSTVESLVGRTFESLFEEGDFSQHDDGVTDADGVHRVTRHLRREGDLPRQAQLTFAPVHGKVGQDITGLVQVEDVTERVRAQARVQALNRTLEARVAMRTRELSQANQELEAFAYSVSHDLRAPLRSIDGFSRVLIERYEHQLDEGGRDYLRRVRKAAMRMGELIDAILQISRLGRAALQRESVDLSRMALEVVDELRAGDPGRELAVRVMPGLAAVGDAALLRNLLGNLLGNAWKFTRGREQAMIEFGAVDLPGDETEFYVRDNGAGFAQVYVDKLFRPFQRLHQQEEFSGHGIGLASVRRIVERHGGRIRAEGREGEGAVFYFTLPEAGEPAAMQSPAPPA</sequence>
<protein>
    <recommendedName>
        <fullName evidence="3">histidine kinase</fullName>
        <ecNumber evidence="3">2.7.13.3</ecNumber>
    </recommendedName>
</protein>
<dbReference type="SUPFAM" id="SSF47384">
    <property type="entry name" value="Homodimeric domain of signal transducing histidine kinase"/>
    <property type="match status" value="1"/>
</dbReference>
<dbReference type="EMBL" id="CP060820">
    <property type="protein sequence ID" value="QNP40761.1"/>
    <property type="molecule type" value="Genomic_DNA"/>
</dbReference>
<feature type="transmembrane region" description="Helical" evidence="10">
    <location>
        <begin position="20"/>
        <end position="43"/>
    </location>
</feature>
<feature type="domain" description="CHASE" evidence="13">
    <location>
        <begin position="151"/>
        <end position="245"/>
    </location>
</feature>
<dbReference type="NCBIfam" id="TIGR00229">
    <property type="entry name" value="sensory_box"/>
    <property type="match status" value="1"/>
</dbReference>
<evidence type="ECO:0000256" key="4">
    <source>
        <dbReference type="ARBA" id="ARBA00022553"/>
    </source>
</evidence>
<dbReference type="GO" id="GO:0000156">
    <property type="term" value="F:phosphorelay response regulator activity"/>
    <property type="evidence" value="ECO:0007669"/>
    <property type="project" value="TreeGrafter"/>
</dbReference>
<name>A0A7H0FXJ5_9GAMM</name>
<dbReference type="AlphaFoldDB" id="A0A7H0FXJ5"/>
<dbReference type="SUPFAM" id="SSF55785">
    <property type="entry name" value="PYP-like sensor domain (PAS domain)"/>
    <property type="match status" value="1"/>
</dbReference>
<dbReference type="EC" id="2.7.13.3" evidence="3"/>
<dbReference type="Gene3D" id="3.30.450.350">
    <property type="entry name" value="CHASE domain"/>
    <property type="match status" value="1"/>
</dbReference>
<keyword evidence="8 10" id="KW-1133">Transmembrane helix</keyword>
<evidence type="ECO:0000256" key="9">
    <source>
        <dbReference type="ARBA" id="ARBA00023136"/>
    </source>
</evidence>
<dbReference type="PANTHER" id="PTHR42878">
    <property type="entry name" value="TWO-COMPONENT HISTIDINE KINASE"/>
    <property type="match status" value="1"/>
</dbReference>
<evidence type="ECO:0000256" key="5">
    <source>
        <dbReference type="ARBA" id="ARBA00022679"/>
    </source>
</evidence>
<dbReference type="RefSeq" id="WP_187712200.1">
    <property type="nucleotide sequence ID" value="NZ_CP060820.1"/>
</dbReference>
<dbReference type="InterPro" id="IPR004358">
    <property type="entry name" value="Sig_transdc_His_kin-like_C"/>
</dbReference>
<evidence type="ECO:0000259" key="13">
    <source>
        <dbReference type="PROSITE" id="PS50839"/>
    </source>
</evidence>
<dbReference type="GO" id="GO:0005886">
    <property type="term" value="C:plasma membrane"/>
    <property type="evidence" value="ECO:0007669"/>
    <property type="project" value="UniProtKB-ARBA"/>
</dbReference>
<dbReference type="GO" id="GO:0000155">
    <property type="term" value="F:phosphorelay sensor kinase activity"/>
    <property type="evidence" value="ECO:0007669"/>
    <property type="project" value="InterPro"/>
</dbReference>
<dbReference type="InterPro" id="IPR013656">
    <property type="entry name" value="PAS_4"/>
</dbReference>
<dbReference type="PRINTS" id="PR00344">
    <property type="entry name" value="BCTRLSENSOR"/>
</dbReference>
<evidence type="ECO:0000256" key="1">
    <source>
        <dbReference type="ARBA" id="ARBA00000085"/>
    </source>
</evidence>
<evidence type="ECO:0000259" key="12">
    <source>
        <dbReference type="PROSITE" id="PS50112"/>
    </source>
</evidence>
<dbReference type="Gene3D" id="1.10.287.130">
    <property type="match status" value="1"/>
</dbReference>
<dbReference type="PANTHER" id="PTHR42878:SF15">
    <property type="entry name" value="BACTERIOPHYTOCHROME"/>
    <property type="match status" value="1"/>
</dbReference>
<dbReference type="SUPFAM" id="SSF55874">
    <property type="entry name" value="ATPase domain of HSP90 chaperone/DNA topoisomerase II/histidine kinase"/>
    <property type="match status" value="1"/>
</dbReference>
<evidence type="ECO:0000256" key="3">
    <source>
        <dbReference type="ARBA" id="ARBA00012438"/>
    </source>
</evidence>
<dbReference type="InterPro" id="IPR042240">
    <property type="entry name" value="CHASE_sf"/>
</dbReference>
<keyword evidence="15" id="KW-1185">Reference proteome</keyword>